<name>A0A382NDM4_9ZZZZ</name>
<proteinExistence type="predicted"/>
<evidence type="ECO:0000313" key="1">
    <source>
        <dbReference type="EMBL" id="SVC58425.1"/>
    </source>
</evidence>
<feature type="non-terminal residue" evidence="1">
    <location>
        <position position="22"/>
    </location>
</feature>
<organism evidence="1">
    <name type="scientific">marine metagenome</name>
    <dbReference type="NCBI Taxonomy" id="408172"/>
    <lineage>
        <taxon>unclassified sequences</taxon>
        <taxon>metagenomes</taxon>
        <taxon>ecological metagenomes</taxon>
    </lineage>
</organism>
<reference evidence="1" key="1">
    <citation type="submission" date="2018-05" db="EMBL/GenBank/DDBJ databases">
        <authorList>
            <person name="Lanie J.A."/>
            <person name="Ng W.-L."/>
            <person name="Kazmierczak K.M."/>
            <person name="Andrzejewski T.M."/>
            <person name="Davidsen T.M."/>
            <person name="Wayne K.J."/>
            <person name="Tettelin H."/>
            <person name="Glass J.I."/>
            <person name="Rusch D."/>
            <person name="Podicherti R."/>
            <person name="Tsui H.-C.T."/>
            <person name="Winkler M.E."/>
        </authorList>
    </citation>
    <scope>NUCLEOTIDE SEQUENCE</scope>
</reference>
<dbReference type="EMBL" id="UINC01099284">
    <property type="protein sequence ID" value="SVC58425.1"/>
    <property type="molecule type" value="Genomic_DNA"/>
</dbReference>
<gene>
    <name evidence="1" type="ORF">METZ01_LOCUS311279</name>
</gene>
<protein>
    <submittedName>
        <fullName evidence="1">Uncharacterized protein</fullName>
    </submittedName>
</protein>
<accession>A0A382NDM4</accession>
<dbReference type="AlphaFoldDB" id="A0A382NDM4"/>
<sequence>MRVNGIETSGKLNRRKLITYVS</sequence>